<keyword evidence="3" id="KW-1003">Cell membrane</keyword>
<proteinExistence type="inferred from homology"/>
<sequence>MSLVYYLLSALSRPVLLLLITLPVGAGLFGVVLPAFNYFPALGRDEFSLQVFQQLFTTPGLDKMLSLSLFCGLVSTLIAFKLNILILATFYQSRWLKRIEHVLSPVLAVPHAAAAIAIAFLLTPSGWFNRLISPWLTGSDEVTNSLLPNDPWGISIIIGLVFKELPFLLLMSLSVLKQANLKHRLAQETTVAVSLGLKPEAAFIKVLLPQIYPLIRLPILAVLAYASASVEIPYILGPNNPATLAVVILNWFNHSDLNLRFVASAAALLQTLVTLTAILLWLIAERLFCRYKSFLLSINLNRLSQFYRILAFSFVALFVIVVAVSLGGLLVWSFAGFWPYPDAWPQELTYLHWQNALTQLHEPILNSVKMALASSGLALLFSLFTLESAANKHKLAGGHWLDMLIYVPLLVPGVAFLFGLLWFQQAFFSEAVFIPVLLSHLIYVIPYVYLSLAVSYQNFNPALIKVAASLGAKPCKIFWRIKLPQMFAAIMVAFALGLAISLSQYLPTLLSGGGRYATLTTEAVALANGASRRTSAVYAILQMILPLLGFILAAWLPKLIFNPENAHKKVNISTRKQGQQT</sequence>
<comment type="subcellular location">
    <subcellularLocation>
        <location evidence="1">Cell inner membrane</location>
        <topology evidence="1">Multi-pass membrane protein</topology>
    </subcellularLocation>
    <subcellularLocation>
        <location evidence="8">Cell membrane</location>
        <topology evidence="8">Multi-pass membrane protein</topology>
    </subcellularLocation>
</comment>
<dbReference type="PROSITE" id="PS50928">
    <property type="entry name" value="ABC_TM1"/>
    <property type="match status" value="2"/>
</dbReference>
<gene>
    <name evidence="10" type="ORF">OLW01_15220</name>
</gene>
<evidence type="ECO:0000313" key="11">
    <source>
        <dbReference type="Proteomes" id="UP001163726"/>
    </source>
</evidence>
<feature type="transmembrane region" description="Helical" evidence="8">
    <location>
        <begin position="370"/>
        <end position="391"/>
    </location>
</feature>
<feature type="domain" description="ABC transmembrane type-1" evidence="9">
    <location>
        <begin position="364"/>
        <end position="553"/>
    </location>
</feature>
<feature type="transmembrane region" description="Helical" evidence="8">
    <location>
        <begin position="102"/>
        <end position="122"/>
    </location>
</feature>
<dbReference type="Pfam" id="PF00528">
    <property type="entry name" value="BPD_transp_1"/>
    <property type="match status" value="1"/>
</dbReference>
<protein>
    <submittedName>
        <fullName evidence="10">ABC transporter permease subunit</fullName>
    </submittedName>
</protein>
<dbReference type="Gene3D" id="1.10.3720.10">
    <property type="entry name" value="MetI-like"/>
    <property type="match status" value="2"/>
</dbReference>
<feature type="transmembrane region" description="Helical" evidence="8">
    <location>
        <begin position="261"/>
        <end position="284"/>
    </location>
</feature>
<evidence type="ECO:0000256" key="8">
    <source>
        <dbReference type="RuleBase" id="RU363032"/>
    </source>
</evidence>
<dbReference type="RefSeq" id="WP_268076369.1">
    <property type="nucleotide sequence ID" value="NZ_CP109966.1"/>
</dbReference>
<evidence type="ECO:0000256" key="6">
    <source>
        <dbReference type="ARBA" id="ARBA00022989"/>
    </source>
</evidence>
<dbReference type="SUPFAM" id="SSF161098">
    <property type="entry name" value="MetI-like"/>
    <property type="match status" value="2"/>
</dbReference>
<keyword evidence="5 8" id="KW-0812">Transmembrane</keyword>
<evidence type="ECO:0000259" key="9">
    <source>
        <dbReference type="PROSITE" id="PS50928"/>
    </source>
</evidence>
<name>A0ABY7ATJ2_9ALTE</name>
<feature type="transmembrane region" description="Helical" evidence="8">
    <location>
        <begin position="305"/>
        <end position="335"/>
    </location>
</feature>
<geneLocation type="plasmid" evidence="10 11">
    <name>pCadTS8_1</name>
</geneLocation>
<feature type="transmembrane region" description="Helical" evidence="8">
    <location>
        <begin position="15"/>
        <end position="39"/>
    </location>
</feature>
<feature type="transmembrane region" description="Helical" evidence="8">
    <location>
        <begin position="152"/>
        <end position="176"/>
    </location>
</feature>
<feature type="transmembrane region" description="Helical" evidence="8">
    <location>
        <begin position="536"/>
        <end position="556"/>
    </location>
</feature>
<feature type="domain" description="ABC transmembrane type-1" evidence="9">
    <location>
        <begin position="65"/>
        <end position="281"/>
    </location>
</feature>
<reference evidence="10" key="1">
    <citation type="submission" date="2022-10" db="EMBL/GenBank/DDBJ databases">
        <title>Catenovulum adriacola sp. nov. isolated in the Harbour of Susak.</title>
        <authorList>
            <person name="Schoch T."/>
            <person name="Reich S.J."/>
            <person name="Stoeferle S."/>
            <person name="Flaiz M."/>
            <person name="Kazda M."/>
            <person name="Riedel C.U."/>
            <person name="Duerre P."/>
        </authorList>
    </citation>
    <scope>NUCLEOTIDE SEQUENCE</scope>
    <source>
        <strain evidence="10">TS8</strain>
        <plasmid evidence="10">pCadTS8_1</plasmid>
    </source>
</reference>
<dbReference type="Proteomes" id="UP001163726">
    <property type="component" value="Plasmid pCadTS8_1"/>
</dbReference>
<feature type="transmembrane region" description="Helical" evidence="8">
    <location>
        <begin position="214"/>
        <end position="236"/>
    </location>
</feature>
<dbReference type="InterPro" id="IPR035906">
    <property type="entry name" value="MetI-like_sf"/>
</dbReference>
<evidence type="ECO:0000256" key="7">
    <source>
        <dbReference type="ARBA" id="ARBA00023136"/>
    </source>
</evidence>
<keyword evidence="2 8" id="KW-0813">Transport</keyword>
<comment type="similarity">
    <text evidence="8">Belongs to the binding-protein-dependent transport system permease family.</text>
</comment>
<dbReference type="CDD" id="cd06261">
    <property type="entry name" value="TM_PBP2"/>
    <property type="match status" value="1"/>
</dbReference>
<evidence type="ECO:0000313" key="10">
    <source>
        <dbReference type="EMBL" id="WAJ71689.1"/>
    </source>
</evidence>
<feature type="transmembrane region" description="Helical" evidence="8">
    <location>
        <begin position="403"/>
        <end position="425"/>
    </location>
</feature>
<organism evidence="10 11">
    <name type="scientific">Catenovulum adriaticum</name>
    <dbReference type="NCBI Taxonomy" id="2984846"/>
    <lineage>
        <taxon>Bacteria</taxon>
        <taxon>Pseudomonadati</taxon>
        <taxon>Pseudomonadota</taxon>
        <taxon>Gammaproteobacteria</taxon>
        <taxon>Alteromonadales</taxon>
        <taxon>Alteromonadaceae</taxon>
        <taxon>Catenovulum</taxon>
    </lineage>
</organism>
<feature type="transmembrane region" description="Helical" evidence="8">
    <location>
        <begin position="486"/>
        <end position="506"/>
    </location>
</feature>
<evidence type="ECO:0000256" key="4">
    <source>
        <dbReference type="ARBA" id="ARBA00022519"/>
    </source>
</evidence>
<keyword evidence="7 8" id="KW-0472">Membrane</keyword>
<feature type="transmembrane region" description="Helical" evidence="8">
    <location>
        <begin position="431"/>
        <end position="450"/>
    </location>
</feature>
<evidence type="ECO:0000256" key="1">
    <source>
        <dbReference type="ARBA" id="ARBA00004429"/>
    </source>
</evidence>
<dbReference type="PANTHER" id="PTHR43357:SF4">
    <property type="entry name" value="INNER MEMBRANE ABC TRANSPORTER PERMEASE PROTEIN YDCV"/>
    <property type="match status" value="1"/>
</dbReference>
<keyword evidence="10" id="KW-0614">Plasmid</keyword>
<evidence type="ECO:0000256" key="2">
    <source>
        <dbReference type="ARBA" id="ARBA00022448"/>
    </source>
</evidence>
<dbReference type="InterPro" id="IPR000515">
    <property type="entry name" value="MetI-like"/>
</dbReference>
<dbReference type="EMBL" id="CP109966">
    <property type="protein sequence ID" value="WAJ71689.1"/>
    <property type="molecule type" value="Genomic_DNA"/>
</dbReference>
<dbReference type="PANTHER" id="PTHR43357">
    <property type="entry name" value="INNER MEMBRANE ABC TRANSPORTER PERMEASE PROTEIN YDCV"/>
    <property type="match status" value="1"/>
</dbReference>
<accession>A0ABY7ATJ2</accession>
<keyword evidence="6 8" id="KW-1133">Transmembrane helix</keyword>
<evidence type="ECO:0000256" key="3">
    <source>
        <dbReference type="ARBA" id="ARBA00022475"/>
    </source>
</evidence>
<feature type="transmembrane region" description="Helical" evidence="8">
    <location>
        <begin position="65"/>
        <end position="90"/>
    </location>
</feature>
<keyword evidence="11" id="KW-1185">Reference proteome</keyword>
<keyword evidence="4" id="KW-0997">Cell inner membrane</keyword>
<evidence type="ECO:0000256" key="5">
    <source>
        <dbReference type="ARBA" id="ARBA00022692"/>
    </source>
</evidence>